<dbReference type="GO" id="GO:0015074">
    <property type="term" value="P:DNA integration"/>
    <property type="evidence" value="ECO:0007669"/>
    <property type="project" value="InterPro"/>
</dbReference>
<name>A0A1M6TCJ3_9FIRM</name>
<keyword evidence="6" id="KW-1185">Reference proteome</keyword>
<sequence>MISDKEFLKFEEGFFKPYFEKFIEFKRGKGEKVANSTLIRLRKLNNSLNRYQTHHVSEQMIQELLAPHDELSEIERQYMTSSLRQFCSFLVLFGVDAAVVPSKYMRTVRCEFRPYIFSDEELQRLVNAADTLPPARRSKVHQQIYPILVRILIGTGMRIGEVLALTREDVDLSNGVIKVINGKNGVSRYIPVSNSLKMVLSRYAKTIDMADDDKPFFTSSYTGSHLTYDAMKYMFPKMFRTANIYMVDGKTPNIHSIRHTFCTKSLEKMLNSGMNIYTAIPILAAYVGHVNYMDTEKYIHFTEQGHNDFVKQESFLGNLFPEVANE</sequence>
<protein>
    <submittedName>
        <fullName evidence="5">Site-specific recombinase XerD</fullName>
    </submittedName>
</protein>
<accession>A0A1M6TCJ3</accession>
<keyword evidence="3" id="KW-0233">DNA recombination</keyword>
<gene>
    <name evidence="5" type="ORF">SAMN02745243_03196</name>
</gene>
<reference evidence="5 6" key="1">
    <citation type="submission" date="2016-11" db="EMBL/GenBank/DDBJ databases">
        <authorList>
            <person name="Jaros S."/>
            <person name="Januszkiewicz K."/>
            <person name="Wedrychowicz H."/>
        </authorList>
    </citation>
    <scope>NUCLEOTIDE SEQUENCE [LARGE SCALE GENOMIC DNA]</scope>
    <source>
        <strain evidence="5 6">DSM 15480</strain>
    </source>
</reference>
<dbReference type="GO" id="GO:0003677">
    <property type="term" value="F:DNA binding"/>
    <property type="evidence" value="ECO:0007669"/>
    <property type="project" value="UniProtKB-KW"/>
</dbReference>
<dbReference type="OrthoDB" id="9766545at2"/>
<dbReference type="PANTHER" id="PTHR30349:SF41">
    <property type="entry name" value="INTEGRASE_RECOMBINASE PROTEIN MJ0367-RELATED"/>
    <property type="match status" value="1"/>
</dbReference>
<organism evidence="5 6">
    <name type="scientific">Hespellia stercorisuis DSM 15480</name>
    <dbReference type="NCBI Taxonomy" id="1121950"/>
    <lineage>
        <taxon>Bacteria</taxon>
        <taxon>Bacillati</taxon>
        <taxon>Bacillota</taxon>
        <taxon>Clostridia</taxon>
        <taxon>Lachnospirales</taxon>
        <taxon>Lachnospiraceae</taxon>
        <taxon>Hespellia</taxon>
    </lineage>
</organism>
<evidence type="ECO:0000313" key="5">
    <source>
        <dbReference type="EMBL" id="SHK54691.1"/>
    </source>
</evidence>
<feature type="domain" description="Tyr recombinase" evidence="4">
    <location>
        <begin position="112"/>
        <end position="311"/>
    </location>
</feature>
<dbReference type="Gene3D" id="1.10.443.10">
    <property type="entry name" value="Intergrase catalytic core"/>
    <property type="match status" value="1"/>
</dbReference>
<dbReference type="EMBL" id="FQZY01000057">
    <property type="protein sequence ID" value="SHK54691.1"/>
    <property type="molecule type" value="Genomic_DNA"/>
</dbReference>
<dbReference type="PROSITE" id="PS51898">
    <property type="entry name" value="TYR_RECOMBINASE"/>
    <property type="match status" value="1"/>
</dbReference>
<dbReference type="STRING" id="1121950.SAMN02745243_03196"/>
<evidence type="ECO:0000256" key="1">
    <source>
        <dbReference type="ARBA" id="ARBA00008857"/>
    </source>
</evidence>
<dbReference type="AlphaFoldDB" id="A0A1M6TCJ3"/>
<comment type="similarity">
    <text evidence="1">Belongs to the 'phage' integrase family.</text>
</comment>
<keyword evidence="2" id="KW-0238">DNA-binding</keyword>
<dbReference type="InterPro" id="IPR050090">
    <property type="entry name" value="Tyrosine_recombinase_XerCD"/>
</dbReference>
<dbReference type="GO" id="GO:0006310">
    <property type="term" value="P:DNA recombination"/>
    <property type="evidence" value="ECO:0007669"/>
    <property type="project" value="UniProtKB-KW"/>
</dbReference>
<dbReference type="InterPro" id="IPR013762">
    <property type="entry name" value="Integrase-like_cat_sf"/>
</dbReference>
<evidence type="ECO:0000313" key="6">
    <source>
        <dbReference type="Proteomes" id="UP000184301"/>
    </source>
</evidence>
<dbReference type="InterPro" id="IPR011010">
    <property type="entry name" value="DNA_brk_join_enz"/>
</dbReference>
<evidence type="ECO:0000256" key="2">
    <source>
        <dbReference type="ARBA" id="ARBA00023125"/>
    </source>
</evidence>
<evidence type="ECO:0000256" key="3">
    <source>
        <dbReference type="ARBA" id="ARBA00023172"/>
    </source>
</evidence>
<dbReference type="Pfam" id="PF00589">
    <property type="entry name" value="Phage_integrase"/>
    <property type="match status" value="1"/>
</dbReference>
<dbReference type="InterPro" id="IPR002104">
    <property type="entry name" value="Integrase_catalytic"/>
</dbReference>
<dbReference type="RefSeq" id="WP_073112275.1">
    <property type="nucleotide sequence ID" value="NZ_FQZY01000057.1"/>
</dbReference>
<proteinExistence type="inferred from homology"/>
<evidence type="ECO:0000259" key="4">
    <source>
        <dbReference type="PROSITE" id="PS51898"/>
    </source>
</evidence>
<dbReference type="PANTHER" id="PTHR30349">
    <property type="entry name" value="PHAGE INTEGRASE-RELATED"/>
    <property type="match status" value="1"/>
</dbReference>
<dbReference type="SUPFAM" id="SSF56349">
    <property type="entry name" value="DNA breaking-rejoining enzymes"/>
    <property type="match status" value="1"/>
</dbReference>
<dbReference type="Proteomes" id="UP000184301">
    <property type="component" value="Unassembled WGS sequence"/>
</dbReference>